<dbReference type="CDD" id="cd05262">
    <property type="entry name" value="SDR_a7"/>
    <property type="match status" value="1"/>
</dbReference>
<dbReference type="Gene3D" id="3.40.50.720">
    <property type="entry name" value="NAD(P)-binding Rossmann-like Domain"/>
    <property type="match status" value="1"/>
</dbReference>
<gene>
    <name evidence="2" type="ORF">SAMN04488074_1067</name>
</gene>
<feature type="domain" description="NAD-dependent epimerase/dehydratase" evidence="1">
    <location>
        <begin position="3"/>
        <end position="212"/>
    </location>
</feature>
<accession>A0A1G9CN26</accession>
<dbReference type="AlphaFoldDB" id="A0A1G9CN26"/>
<dbReference type="PANTHER" id="PTHR48079:SF6">
    <property type="entry name" value="NAD(P)-BINDING DOMAIN-CONTAINING PROTEIN-RELATED"/>
    <property type="match status" value="1"/>
</dbReference>
<evidence type="ECO:0000313" key="3">
    <source>
        <dbReference type="Proteomes" id="UP000199682"/>
    </source>
</evidence>
<organism evidence="2 3">
    <name type="scientific">Lentzea albidocapillata subsp. violacea</name>
    <dbReference type="NCBI Taxonomy" id="128104"/>
    <lineage>
        <taxon>Bacteria</taxon>
        <taxon>Bacillati</taxon>
        <taxon>Actinomycetota</taxon>
        <taxon>Actinomycetes</taxon>
        <taxon>Pseudonocardiales</taxon>
        <taxon>Pseudonocardiaceae</taxon>
        <taxon>Lentzea</taxon>
    </lineage>
</organism>
<dbReference type="PANTHER" id="PTHR48079">
    <property type="entry name" value="PROTEIN YEEZ"/>
    <property type="match status" value="1"/>
</dbReference>
<proteinExistence type="predicted"/>
<dbReference type="GO" id="GO:0005737">
    <property type="term" value="C:cytoplasm"/>
    <property type="evidence" value="ECO:0007669"/>
    <property type="project" value="TreeGrafter"/>
</dbReference>
<dbReference type="RefSeq" id="WP_090006505.1">
    <property type="nucleotide sequence ID" value="NZ_FNET01000006.1"/>
</dbReference>
<name>A0A1G9CN26_9PSEU</name>
<dbReference type="Proteomes" id="UP000199682">
    <property type="component" value="Unassembled WGS sequence"/>
</dbReference>
<dbReference type="EMBL" id="FNET01000006">
    <property type="protein sequence ID" value="SDK53103.1"/>
    <property type="molecule type" value="Genomic_DNA"/>
</dbReference>
<dbReference type="InterPro" id="IPR001509">
    <property type="entry name" value="Epimerase_deHydtase"/>
</dbReference>
<protein>
    <submittedName>
        <fullName evidence="2">Nucleoside-diphosphate-sugar epimerase</fullName>
    </submittedName>
</protein>
<dbReference type="SUPFAM" id="SSF51735">
    <property type="entry name" value="NAD(P)-binding Rossmann-fold domains"/>
    <property type="match status" value="1"/>
</dbReference>
<dbReference type="GO" id="GO:0004029">
    <property type="term" value="F:aldehyde dehydrogenase (NAD+) activity"/>
    <property type="evidence" value="ECO:0007669"/>
    <property type="project" value="TreeGrafter"/>
</dbReference>
<dbReference type="InterPro" id="IPR051783">
    <property type="entry name" value="NAD(P)-dependent_oxidoreduct"/>
</dbReference>
<dbReference type="Pfam" id="PF01370">
    <property type="entry name" value="Epimerase"/>
    <property type="match status" value="1"/>
</dbReference>
<reference evidence="3" key="1">
    <citation type="submission" date="2016-10" db="EMBL/GenBank/DDBJ databases">
        <authorList>
            <person name="Varghese N."/>
            <person name="Submissions S."/>
        </authorList>
    </citation>
    <scope>NUCLEOTIDE SEQUENCE [LARGE SCALE GENOMIC DNA]</scope>
    <source>
        <strain evidence="3">DSM 44796</strain>
    </source>
</reference>
<evidence type="ECO:0000259" key="1">
    <source>
        <dbReference type="Pfam" id="PF01370"/>
    </source>
</evidence>
<evidence type="ECO:0000313" key="2">
    <source>
        <dbReference type="EMBL" id="SDK53103.1"/>
    </source>
</evidence>
<sequence length="299" mass="31220">MKVFVTGASGHVGSALVPELLNAGHQVVGLARSDASAAKLDTQGAAVRLGDLDDLDGLRKGAAEADAVIHLAFKHDEMYAGDYQGASDADLAVVRAFLDELSGTGKALVGTAGTLAYSGLGRTATEEERVSSEGPRGAARNLIIDAADVRGSVVVLPPTVHSALDTAGFIPILVRTARATGISGYPGDGANRWSATHTLDAARLYRLAAEKAPAGSVLHAVAEEAVTMREIAEVIGRKLNVPVESIPAERAQEHFGPLAFMVSRDAPTSGARTKALLGWETKEPSILEDLEAGFYFEQR</sequence>
<dbReference type="InterPro" id="IPR036291">
    <property type="entry name" value="NAD(P)-bd_dom_sf"/>
</dbReference>